<dbReference type="PIRSF" id="PIRSF000429">
    <property type="entry name" value="Ac-CoA_Ac_transf"/>
    <property type="match status" value="1"/>
</dbReference>
<gene>
    <name evidence="10" type="ORF">OUY24_03965</name>
</gene>
<dbReference type="CDD" id="cd00751">
    <property type="entry name" value="thiolase"/>
    <property type="match status" value="1"/>
</dbReference>
<evidence type="ECO:0000259" key="8">
    <source>
        <dbReference type="Pfam" id="PF00108"/>
    </source>
</evidence>
<evidence type="ECO:0000256" key="6">
    <source>
        <dbReference type="RuleBase" id="RU003557"/>
    </source>
</evidence>
<dbReference type="InterPro" id="IPR002155">
    <property type="entry name" value="Thiolase"/>
</dbReference>
<comment type="caution">
    <text evidence="10">The sequence shown here is derived from an EMBL/GenBank/DDBJ whole genome shotgun (WGS) entry which is preliminary data.</text>
</comment>
<dbReference type="SUPFAM" id="SSF53901">
    <property type="entry name" value="Thiolase-like"/>
    <property type="match status" value="2"/>
</dbReference>
<feature type="region of interest" description="Disordered" evidence="7">
    <location>
        <begin position="43"/>
        <end position="99"/>
    </location>
</feature>
<dbReference type="Proteomes" id="UP001212498">
    <property type="component" value="Unassembled WGS sequence"/>
</dbReference>
<evidence type="ECO:0000256" key="3">
    <source>
        <dbReference type="ARBA" id="ARBA00022679"/>
    </source>
</evidence>
<evidence type="ECO:0000259" key="9">
    <source>
        <dbReference type="Pfam" id="PF02803"/>
    </source>
</evidence>
<sequence length="448" mass="45123">MTGPHDPVIVAARRTPIGTAGHAFKTVTVDALAAAVIGAVARDARRGPSPEHDRDHLPDGRDQDRANAHDLTCGGHGRDPDLGEHAEPRPSVRDLTPSGVLAERDPGAVGPARHGAFAWVEDVVLGNCMGPGGNVARVAALRAGLGEDVPGVTVDRQCGSGLAAILIAAQAVRSGDMEFVIAGGAESASTAPVRAFRDGSSYERAPFAPEGHPDPDMGEAAEALGAARGVSRERQDSYAAASHAKAVDARAAGRFAAEIVPVGEHSSDQRPRTLRPATLARLPGAFVPGGAVTAGNCSPNSDGAAAVAVVPERLRDGRPGLRLVAGAVVGCDPALPGWGPVPAVRRLLARTGTSLERVAAVEIVEAFAAQTLAVTDALGLDPLGADAGRVCADGGAIALGHPWGASGAVVVTRLFTRLVRAGAPRGTLGLATAAVGGGLGVAALFEVV</sequence>
<keyword evidence="11" id="KW-1185">Reference proteome</keyword>
<dbReference type="PANTHER" id="PTHR18919:SF107">
    <property type="entry name" value="ACETYL-COA ACETYLTRANSFERASE, CYTOSOLIC"/>
    <property type="match status" value="1"/>
</dbReference>
<dbReference type="Gene3D" id="3.40.47.10">
    <property type="match status" value="1"/>
</dbReference>
<dbReference type="PANTHER" id="PTHR18919">
    <property type="entry name" value="ACETYL-COA C-ACYLTRANSFERASE"/>
    <property type="match status" value="1"/>
</dbReference>
<accession>A0ABT4SS87</accession>
<evidence type="ECO:0000256" key="2">
    <source>
        <dbReference type="ARBA" id="ARBA00012705"/>
    </source>
</evidence>
<evidence type="ECO:0000256" key="7">
    <source>
        <dbReference type="SAM" id="MobiDB-lite"/>
    </source>
</evidence>
<comment type="similarity">
    <text evidence="1 6">Belongs to the thiolase-like superfamily. Thiolase family.</text>
</comment>
<dbReference type="RefSeq" id="WP_271275207.1">
    <property type="nucleotide sequence ID" value="NZ_BAABFD010000022.1"/>
</dbReference>
<keyword evidence="4 6" id="KW-0012">Acyltransferase</keyword>
<evidence type="ECO:0000313" key="10">
    <source>
        <dbReference type="EMBL" id="MDA0639770.1"/>
    </source>
</evidence>
<keyword evidence="3 6" id="KW-0808">Transferase</keyword>
<proteinExistence type="inferred from homology"/>
<evidence type="ECO:0000256" key="5">
    <source>
        <dbReference type="ARBA" id="ARBA00040529"/>
    </source>
</evidence>
<feature type="domain" description="Thiolase N-terminal" evidence="8">
    <location>
        <begin position="120"/>
        <end position="312"/>
    </location>
</feature>
<dbReference type="InterPro" id="IPR020617">
    <property type="entry name" value="Thiolase_C"/>
</dbReference>
<dbReference type="NCBIfam" id="TIGR01930">
    <property type="entry name" value="AcCoA-C-Actrans"/>
    <property type="match status" value="1"/>
</dbReference>
<organism evidence="10 11">
    <name type="scientific">Nonomuraea ferruginea</name>
    <dbReference type="NCBI Taxonomy" id="46174"/>
    <lineage>
        <taxon>Bacteria</taxon>
        <taxon>Bacillati</taxon>
        <taxon>Actinomycetota</taxon>
        <taxon>Actinomycetes</taxon>
        <taxon>Streptosporangiales</taxon>
        <taxon>Streptosporangiaceae</taxon>
        <taxon>Nonomuraea</taxon>
    </lineage>
</organism>
<protein>
    <recommendedName>
        <fullName evidence="5">Probable acetyl-CoA acetyltransferase</fullName>
        <ecNumber evidence="2">2.3.1.9</ecNumber>
    </recommendedName>
</protein>
<feature type="domain" description="Thiolase C-terminal" evidence="9">
    <location>
        <begin position="322"/>
        <end position="446"/>
    </location>
</feature>
<dbReference type="EC" id="2.3.1.9" evidence="2"/>
<dbReference type="Pfam" id="PF02803">
    <property type="entry name" value="Thiolase_C"/>
    <property type="match status" value="1"/>
</dbReference>
<evidence type="ECO:0000313" key="11">
    <source>
        <dbReference type="Proteomes" id="UP001212498"/>
    </source>
</evidence>
<dbReference type="InterPro" id="IPR016039">
    <property type="entry name" value="Thiolase-like"/>
</dbReference>
<dbReference type="EMBL" id="JAPNUD010000006">
    <property type="protein sequence ID" value="MDA0639770.1"/>
    <property type="molecule type" value="Genomic_DNA"/>
</dbReference>
<name>A0ABT4SS87_9ACTN</name>
<reference evidence="10 11" key="1">
    <citation type="submission" date="2022-11" db="EMBL/GenBank/DDBJ databases">
        <title>Nonomuraea corallina sp. nov., a new species of the genus Nonomuraea isolated from sea side sediment in Thai sea.</title>
        <authorList>
            <person name="Ngamcharungchit C."/>
            <person name="Matsumoto A."/>
            <person name="Suriyachadkun C."/>
            <person name="Panbangred W."/>
            <person name="Inahashi Y."/>
            <person name="Intra B."/>
        </authorList>
    </citation>
    <scope>NUCLEOTIDE SEQUENCE [LARGE SCALE GENOMIC DNA]</scope>
    <source>
        <strain evidence="10 11">DSM 43553</strain>
    </source>
</reference>
<feature type="compositionally biased region" description="Basic and acidic residues" evidence="7">
    <location>
        <begin position="76"/>
        <end position="92"/>
    </location>
</feature>
<evidence type="ECO:0000256" key="1">
    <source>
        <dbReference type="ARBA" id="ARBA00010982"/>
    </source>
</evidence>
<dbReference type="InterPro" id="IPR020616">
    <property type="entry name" value="Thiolase_N"/>
</dbReference>
<feature type="compositionally biased region" description="Basic and acidic residues" evidence="7">
    <location>
        <begin position="43"/>
        <end position="68"/>
    </location>
</feature>
<dbReference type="Pfam" id="PF00108">
    <property type="entry name" value="Thiolase_N"/>
    <property type="match status" value="1"/>
</dbReference>
<evidence type="ECO:0000256" key="4">
    <source>
        <dbReference type="ARBA" id="ARBA00023315"/>
    </source>
</evidence>